<dbReference type="RefSeq" id="WP_053940678.1">
    <property type="nucleotide sequence ID" value="NZ_BSCV01000006.1"/>
</dbReference>
<evidence type="ECO:0000313" key="4">
    <source>
        <dbReference type="EMBL" id="CRF53004.1"/>
    </source>
</evidence>
<evidence type="ECO:0000313" key="1">
    <source>
        <dbReference type="EMBL" id="CRF41386.1"/>
    </source>
</evidence>
<organism evidence="1 5">
    <name type="scientific">Helicobacter ailurogastricus</name>
    <dbReference type="NCBI Taxonomy" id="1578720"/>
    <lineage>
        <taxon>Bacteria</taxon>
        <taxon>Pseudomonadati</taxon>
        <taxon>Campylobacterota</taxon>
        <taxon>Epsilonproteobacteria</taxon>
        <taxon>Campylobacterales</taxon>
        <taxon>Helicobacteraceae</taxon>
        <taxon>Helicobacter</taxon>
    </lineage>
</organism>
<dbReference type="OrthoDB" id="5361769at2"/>
<dbReference type="Proteomes" id="UP000041394">
    <property type="component" value="Unassembled WGS sequence"/>
</dbReference>
<evidence type="ECO:0000313" key="5">
    <source>
        <dbReference type="Proteomes" id="UP000038622"/>
    </source>
</evidence>
<evidence type="ECO:0000313" key="7">
    <source>
        <dbReference type="Proteomes" id="UP000043437"/>
    </source>
</evidence>
<dbReference type="Proteomes" id="UP000038622">
    <property type="component" value="Unassembled WGS sequence"/>
</dbReference>
<sequence length="340" mass="39992">MGAFSFLKGIFYDSTRAAFFSDVFICFNLDHETLLGRMERLRWRRTREIINKVYPVKNGKIPIRAMKDVRDFVNIYPFSYLCAMAKSADQGMCKKSELEQNIPKGLRKKDLIVLEIDGYCFYIPKQSLEQDRRIFGMTMQKIDYIFSPFLLMYSFIKPILEDGVAVYALLEHARLFVMVSNHRDICYSKFYPLERTLSDADLEVQTQDIQQESYKHEEEMLQSFLKSIETNLIHMDTNAPSQPVEEESTQDPKALVDSMIHATDIIKYLQESIKTAYDNPNYHIEDFIQKVWVLYTYEISYQLIDVLEDELMLEIEHAPMSLVERMSILAKKEQYNEAEL</sequence>
<dbReference type="Proteomes" id="UP000045175">
    <property type="component" value="Unassembled WGS sequence"/>
</dbReference>
<proteinExistence type="predicted"/>
<evidence type="ECO:0000313" key="3">
    <source>
        <dbReference type="EMBL" id="CRF43637.1"/>
    </source>
</evidence>
<reference evidence="6 7" key="3">
    <citation type="submission" date="2014-12" db="EMBL/GenBank/DDBJ databases">
        <authorList>
            <person name="Jaenicke S."/>
        </authorList>
    </citation>
    <scope>NUCLEOTIDE SEQUENCE [LARGE SCALE GENOMIC DNA]</scope>
</reference>
<dbReference type="AlphaFoldDB" id="A0A0K2X5T1"/>
<dbReference type="EMBL" id="CDMH01000006">
    <property type="protein sequence ID" value="CRF41997.1"/>
    <property type="molecule type" value="Genomic_DNA"/>
</dbReference>
<evidence type="ECO:0000313" key="2">
    <source>
        <dbReference type="EMBL" id="CRF41997.1"/>
    </source>
</evidence>
<protein>
    <submittedName>
        <fullName evidence="1">Uncharacterized protein</fullName>
    </submittedName>
</protein>
<gene>
    <name evidence="1" type="ORF">HAL011_11800</name>
    <name evidence="2" type="ORF">HAL013_01460</name>
    <name evidence="4" type="ORF">HAL07_14690</name>
    <name evidence="3" type="ORF">HAL09_01830</name>
</gene>
<dbReference type="STRING" id="1578720.HAL011_11800"/>
<dbReference type="EMBL" id="CDMG01000009">
    <property type="protein sequence ID" value="CRF53004.1"/>
    <property type="molecule type" value="Genomic_DNA"/>
</dbReference>
<reference evidence="1" key="1">
    <citation type="submission" date="2014-12" db="EMBL/GenBank/DDBJ databases">
        <title>Whole genome sequences of four Staphylococcus schleiferi canine isolates.</title>
        <authorList>
            <person name="Misic A.M."/>
            <person name="Cain C."/>
            <person name="Morris D.O."/>
            <person name="Rankin S."/>
            <person name="Beiting D."/>
        </authorList>
    </citation>
    <scope>NUCLEOTIDE SEQUENCE</scope>
    <source>
        <strain evidence="1">ASB11</strain>
        <strain evidence="2">ASB13</strain>
        <strain evidence="4">ASB7</strain>
        <strain evidence="3">ASB9</strain>
    </source>
</reference>
<dbReference type="GeneID" id="82132386"/>
<reference evidence="5" key="2">
    <citation type="submission" date="2014-12" db="EMBL/GenBank/DDBJ databases">
        <authorList>
            <person name="Smet A."/>
        </authorList>
    </citation>
    <scope>NUCLEOTIDE SEQUENCE [LARGE SCALE GENOMIC DNA]</scope>
</reference>
<dbReference type="EMBL" id="CDMN01000005">
    <property type="protein sequence ID" value="CRF43637.1"/>
    <property type="molecule type" value="Genomic_DNA"/>
</dbReference>
<dbReference type="EMBL" id="CDML01000038">
    <property type="protein sequence ID" value="CRF41386.1"/>
    <property type="molecule type" value="Genomic_DNA"/>
</dbReference>
<name>A0A0K2X5T1_9HELI</name>
<accession>A0A0K2X5T1</accession>
<dbReference type="Proteomes" id="UP000043437">
    <property type="component" value="Unassembled WGS sequence"/>
</dbReference>
<evidence type="ECO:0000313" key="6">
    <source>
        <dbReference type="Proteomes" id="UP000041394"/>
    </source>
</evidence>
<keyword evidence="5" id="KW-1185">Reference proteome</keyword>